<protein>
    <submittedName>
        <fullName evidence="1">Uncharacterized protein</fullName>
    </submittedName>
</protein>
<dbReference type="AlphaFoldDB" id="A0A847SNT2"/>
<accession>A0A847SNT2</accession>
<name>A0A847SNT2_9BACT</name>
<keyword evidence="2" id="KW-1185">Reference proteome</keyword>
<evidence type="ECO:0000313" key="1">
    <source>
        <dbReference type="EMBL" id="NLR80975.1"/>
    </source>
</evidence>
<proteinExistence type="predicted"/>
<dbReference type="Proteomes" id="UP000552864">
    <property type="component" value="Unassembled WGS sequence"/>
</dbReference>
<organism evidence="1 2">
    <name type="scientific">Chitinophaga eiseniae</name>
    <dbReference type="NCBI Taxonomy" id="634771"/>
    <lineage>
        <taxon>Bacteria</taxon>
        <taxon>Pseudomonadati</taxon>
        <taxon>Bacteroidota</taxon>
        <taxon>Chitinophagia</taxon>
        <taxon>Chitinophagales</taxon>
        <taxon>Chitinophagaceae</taxon>
        <taxon>Chitinophaga</taxon>
    </lineage>
</organism>
<dbReference type="PROSITE" id="PS51257">
    <property type="entry name" value="PROKAR_LIPOPROTEIN"/>
    <property type="match status" value="1"/>
</dbReference>
<reference evidence="1 2" key="1">
    <citation type="submission" date="2020-04" db="EMBL/GenBank/DDBJ databases">
        <authorList>
            <person name="Yin C."/>
        </authorList>
    </citation>
    <scope>NUCLEOTIDE SEQUENCE [LARGE SCALE GENOMIC DNA]</scope>
    <source>
        <strain evidence="1 2">Ak56</strain>
    </source>
</reference>
<comment type="caution">
    <text evidence="1">The sequence shown here is derived from an EMBL/GenBank/DDBJ whole genome shotgun (WGS) entry which is preliminary data.</text>
</comment>
<dbReference type="RefSeq" id="WP_168740636.1">
    <property type="nucleotide sequence ID" value="NZ_JABAHZ010000005.1"/>
</dbReference>
<dbReference type="EMBL" id="JABAHZ010000005">
    <property type="protein sequence ID" value="NLR80975.1"/>
    <property type="molecule type" value="Genomic_DNA"/>
</dbReference>
<sequence length="315" mass="34464">MTFIKTVHFHLLAIGGCLLLCNACQTGRVISSSAVNKNYCAPANTTIITGTSVLLENTDSLISAYPGIPVHELLMANATHTLAPLQQLQLLRTDTSLAGRVKKMELKQIIQQRCLLATTEIGSVAGELDCEGEKTDQLARYLDNINSKRNTHFTVASIIVGAITTVASVVITKDAPKNAAAIGGGLLSAGLGAMTINANRKKVKLLHPRNPLRDTWYDTTASSIYSPFIRYMLHEQHFSNSGKVSLAASIRERWLQFDLRGTPSPKETRLYFGDGGVYTAEALHTRAAMLNELQSTIRSLHQDLQQLLQYLQAME</sequence>
<gene>
    <name evidence="1" type="ORF">HGH91_20265</name>
</gene>
<evidence type="ECO:0000313" key="2">
    <source>
        <dbReference type="Proteomes" id="UP000552864"/>
    </source>
</evidence>